<protein>
    <recommendedName>
        <fullName evidence="7">Phosphate transporter</fullName>
    </recommendedName>
</protein>
<dbReference type="STRING" id="2880.D8LJQ6"/>
<keyword evidence="6 7" id="KW-0472">Membrane</keyword>
<keyword evidence="4 7" id="KW-0812">Transmembrane</keyword>
<feature type="transmembrane region" description="Helical" evidence="7">
    <location>
        <begin position="20"/>
        <end position="39"/>
    </location>
</feature>
<evidence type="ECO:0000256" key="1">
    <source>
        <dbReference type="ARBA" id="ARBA00004141"/>
    </source>
</evidence>
<dbReference type="EMBL" id="FN648442">
    <property type="protein sequence ID" value="CBN77083.1"/>
    <property type="molecule type" value="Genomic_DNA"/>
</dbReference>
<dbReference type="Pfam" id="PF01384">
    <property type="entry name" value="PHO4"/>
    <property type="match status" value="1"/>
</dbReference>
<keyword evidence="9" id="KW-1185">Reference proteome</keyword>
<feature type="transmembrane region" description="Helical" evidence="7">
    <location>
        <begin position="92"/>
        <end position="111"/>
    </location>
</feature>
<dbReference type="Proteomes" id="UP000002630">
    <property type="component" value="Linkage Group LG12"/>
</dbReference>
<name>D8LJQ6_ECTSI</name>
<evidence type="ECO:0000256" key="3">
    <source>
        <dbReference type="ARBA" id="ARBA00022592"/>
    </source>
</evidence>
<dbReference type="GO" id="GO:0005315">
    <property type="term" value="F:phosphate transmembrane transporter activity"/>
    <property type="evidence" value="ECO:0007669"/>
    <property type="project" value="InterPro"/>
</dbReference>
<feature type="transmembrane region" description="Helical" evidence="7">
    <location>
        <begin position="163"/>
        <end position="183"/>
    </location>
</feature>
<evidence type="ECO:0000256" key="2">
    <source>
        <dbReference type="ARBA" id="ARBA00022448"/>
    </source>
</evidence>
<keyword evidence="3 7" id="KW-0592">Phosphate transport</keyword>
<dbReference type="PANTHER" id="PTHR11101">
    <property type="entry name" value="PHOSPHATE TRANSPORTER"/>
    <property type="match status" value="1"/>
</dbReference>
<dbReference type="GO" id="GO:0016020">
    <property type="term" value="C:membrane"/>
    <property type="evidence" value="ECO:0007669"/>
    <property type="project" value="UniProtKB-SubCell"/>
</dbReference>
<evidence type="ECO:0000256" key="7">
    <source>
        <dbReference type="RuleBase" id="RU363058"/>
    </source>
</evidence>
<evidence type="ECO:0000256" key="5">
    <source>
        <dbReference type="ARBA" id="ARBA00022989"/>
    </source>
</evidence>
<feature type="transmembrane region" description="Helical" evidence="7">
    <location>
        <begin position="123"/>
        <end position="151"/>
    </location>
</feature>
<dbReference type="AlphaFoldDB" id="D8LJQ6"/>
<comment type="subcellular location">
    <subcellularLocation>
        <location evidence="1 7">Membrane</location>
        <topology evidence="1 7">Multi-pass membrane protein</topology>
    </subcellularLocation>
</comment>
<dbReference type="FunCoup" id="D8LJQ6">
    <property type="interactions" value="57"/>
</dbReference>
<reference evidence="8 9" key="1">
    <citation type="journal article" date="2010" name="Nature">
        <title>The Ectocarpus genome and the independent evolution of multicellularity in brown algae.</title>
        <authorList>
            <person name="Cock J.M."/>
            <person name="Sterck L."/>
            <person name="Rouze P."/>
            <person name="Scornet D."/>
            <person name="Allen A.E."/>
            <person name="Amoutzias G."/>
            <person name="Anthouard V."/>
            <person name="Artiguenave F."/>
            <person name="Aury J.M."/>
            <person name="Badger J.H."/>
            <person name="Beszteri B."/>
            <person name="Billiau K."/>
            <person name="Bonnet E."/>
            <person name="Bothwell J.H."/>
            <person name="Bowler C."/>
            <person name="Boyen C."/>
            <person name="Brownlee C."/>
            <person name="Carrano C.J."/>
            <person name="Charrier B."/>
            <person name="Cho G.Y."/>
            <person name="Coelho S.M."/>
            <person name="Collen J."/>
            <person name="Corre E."/>
            <person name="Da Silva C."/>
            <person name="Delage L."/>
            <person name="Delaroque N."/>
            <person name="Dittami S.M."/>
            <person name="Doulbeau S."/>
            <person name="Elias M."/>
            <person name="Farnham G."/>
            <person name="Gachon C.M."/>
            <person name="Gschloessl B."/>
            <person name="Heesch S."/>
            <person name="Jabbari K."/>
            <person name="Jubin C."/>
            <person name="Kawai H."/>
            <person name="Kimura K."/>
            <person name="Kloareg B."/>
            <person name="Kupper F.C."/>
            <person name="Lang D."/>
            <person name="Le Bail A."/>
            <person name="Leblanc C."/>
            <person name="Lerouge P."/>
            <person name="Lohr M."/>
            <person name="Lopez P.J."/>
            <person name="Martens C."/>
            <person name="Maumus F."/>
            <person name="Michel G."/>
            <person name="Miranda-Saavedra D."/>
            <person name="Morales J."/>
            <person name="Moreau H."/>
            <person name="Motomura T."/>
            <person name="Nagasato C."/>
            <person name="Napoli C.A."/>
            <person name="Nelson D.R."/>
            <person name="Nyvall-Collen P."/>
            <person name="Peters A.F."/>
            <person name="Pommier C."/>
            <person name="Potin P."/>
            <person name="Poulain J."/>
            <person name="Quesneville H."/>
            <person name="Read B."/>
            <person name="Rensing S.A."/>
            <person name="Ritter A."/>
            <person name="Rousvoal S."/>
            <person name="Samanta M."/>
            <person name="Samson G."/>
            <person name="Schroeder D.C."/>
            <person name="Segurens B."/>
            <person name="Strittmatter M."/>
            <person name="Tonon T."/>
            <person name="Tregear J.W."/>
            <person name="Valentin K."/>
            <person name="von Dassow P."/>
            <person name="Yamagishi T."/>
            <person name="Van de Peer Y."/>
            <person name="Wincker P."/>
        </authorList>
    </citation>
    <scope>NUCLEOTIDE SEQUENCE [LARGE SCALE GENOMIC DNA]</scope>
    <source>
        <strain evidence="9">Ec32 / CCAP1310/4</strain>
    </source>
</reference>
<dbReference type="OMA" id="AYTYVFA"/>
<feature type="transmembrane region" description="Helical" evidence="7">
    <location>
        <begin position="195"/>
        <end position="219"/>
    </location>
</feature>
<dbReference type="EMBL" id="FN649737">
    <property type="protein sequence ID" value="CBN77083.1"/>
    <property type="molecule type" value="Genomic_DNA"/>
</dbReference>
<feature type="transmembrane region" description="Helical" evidence="7">
    <location>
        <begin position="59"/>
        <end position="80"/>
    </location>
</feature>
<accession>D8LJQ6</accession>
<dbReference type="eggNOG" id="KOG2493">
    <property type="taxonomic scope" value="Eukaryota"/>
</dbReference>
<keyword evidence="2 7" id="KW-0813">Transport</keyword>
<organism evidence="8 9">
    <name type="scientific">Ectocarpus siliculosus</name>
    <name type="common">Brown alga</name>
    <name type="synonym">Conferva siliculosa</name>
    <dbReference type="NCBI Taxonomy" id="2880"/>
    <lineage>
        <taxon>Eukaryota</taxon>
        <taxon>Sar</taxon>
        <taxon>Stramenopiles</taxon>
        <taxon>Ochrophyta</taxon>
        <taxon>PX clade</taxon>
        <taxon>Phaeophyceae</taxon>
        <taxon>Ectocarpales</taxon>
        <taxon>Ectocarpaceae</taxon>
        <taxon>Ectocarpus</taxon>
    </lineage>
</organism>
<dbReference type="GO" id="GO:0035435">
    <property type="term" value="P:phosphate ion transmembrane transport"/>
    <property type="evidence" value="ECO:0007669"/>
    <property type="project" value="TreeGrafter"/>
</dbReference>
<dbReference type="OrthoDB" id="67021at2759"/>
<evidence type="ECO:0000313" key="8">
    <source>
        <dbReference type="EMBL" id="CBN77083.1"/>
    </source>
</evidence>
<dbReference type="InParanoid" id="D8LJQ6"/>
<comment type="similarity">
    <text evidence="7">Belongs to the inorganic phosphate transporter (PiT) (TC 2.A.20) family.</text>
</comment>
<evidence type="ECO:0000313" key="9">
    <source>
        <dbReference type="Proteomes" id="UP000002630"/>
    </source>
</evidence>
<comment type="function">
    <text evidence="7">Sodium-phosphate symporter.</text>
</comment>
<dbReference type="InterPro" id="IPR001204">
    <property type="entry name" value="Phos_transporter"/>
</dbReference>
<dbReference type="PANTHER" id="PTHR11101:SF96">
    <property type="entry name" value="PHOSPHATE TRANSPORTER"/>
    <property type="match status" value="1"/>
</dbReference>
<evidence type="ECO:0000256" key="4">
    <source>
        <dbReference type="ARBA" id="ARBA00022692"/>
    </source>
</evidence>
<sequence>MALDRRRRRFWELLGCFRQAIVLAGIFEFLGALLLGTHVTKAVRENIVNVECFLDNPGILMYGMMCVVYTTGMWLLLASYLELPVSTTHSTIGAIIGMAVAYAGSGCVVWYQESDIFPYFKGVAAIAVSWVLSPIFSGVASLLVFLTVRAFVLRSPNAFGRSFWVFPVLVMVTIAVNVFVFVYKGAKSMHLDETSVLISLGWGLGLGGSVPLVLAPTVIPALRRRVLKIYGDGTRKVLPEGNIGACDPEDLEGGRSRSGSRVGTFINKTRERNIHAYLDTYEEVVAIHSSAEQFDPRAEEVFKYVQVTSAICDAFAHGANDVANAMGPFEIICTVYIDGGIRRGRDLGAPGYLTLALGGCGIVAGLALCGHKIITAIGVKIAKITPSRGFSIEIGAALVMITGTRLGVPLSSTHCQVGATSGVALLEGLDGLNTRMVLKIIAGWAATTVICGVSCALLFAQGAYAPFAFDTEE</sequence>
<evidence type="ECO:0000256" key="6">
    <source>
        <dbReference type="ARBA" id="ARBA00023136"/>
    </source>
</evidence>
<proteinExistence type="inferred from homology"/>
<feature type="transmembrane region" description="Helical" evidence="7">
    <location>
        <begin position="441"/>
        <end position="464"/>
    </location>
</feature>
<gene>
    <name evidence="8" type="ORF">Esi_0026_0181</name>
</gene>
<keyword evidence="5 7" id="KW-1133">Transmembrane helix</keyword>